<dbReference type="Pfam" id="PF00782">
    <property type="entry name" value="DSPc"/>
    <property type="match status" value="1"/>
</dbReference>
<dbReference type="InterPro" id="IPR000387">
    <property type="entry name" value="Tyr_Pase_dom"/>
</dbReference>
<name>A0A0L7LQ89_OPEBR</name>
<comment type="similarity">
    <text evidence="1">Belongs to the protein-tyrosine phosphatase family. Non-receptor class dual specificity subfamily.</text>
</comment>
<evidence type="ECO:0000259" key="7">
    <source>
        <dbReference type="PROSITE" id="PS50206"/>
    </source>
</evidence>
<dbReference type="STRING" id="104452.A0A0L7LQ89"/>
<dbReference type="PROSITE" id="PS50056">
    <property type="entry name" value="TYR_PHOSPHATASE_2"/>
    <property type="match status" value="1"/>
</dbReference>
<evidence type="ECO:0000256" key="3">
    <source>
        <dbReference type="ARBA" id="ARBA00022801"/>
    </source>
</evidence>
<dbReference type="InterPro" id="IPR036873">
    <property type="entry name" value="Rhodanese-like_dom_sf"/>
</dbReference>
<dbReference type="Proteomes" id="UP000037510">
    <property type="component" value="Unassembled WGS sequence"/>
</dbReference>
<dbReference type="InterPro" id="IPR029021">
    <property type="entry name" value="Prot-tyrosine_phosphatase-like"/>
</dbReference>
<dbReference type="GO" id="GO:0005829">
    <property type="term" value="C:cytosol"/>
    <property type="evidence" value="ECO:0007669"/>
    <property type="project" value="TreeGrafter"/>
</dbReference>
<sequence length="323" mass="36110">MPTDSECECDLVSKEWLLAKLRSDERDTILIDCRGSNEYSVSHIRSAVNFSIPSIMLRRLAAGKIELASTVQCKELKARITHCRSRGIFVLYGDGAPREPDSVHGILLKRLKQDGVQVVCLEGDFAEFHRAYPEWCSEAGPQHVPHLPLMGLRSLRISGSGCDDPLSSGSSSECEDTHTHLQQEFPIEILPNLYLGNSTNSEDCDALARHNIKQECLTEILPNLYLGNSTNSEDCDALARHNIKEAMSARCGVLVHCVAGVSRSVTVTLAYLMQRHRLCLRDAFELVRSRKTDISPNFHFMRQLHSFERDLGLHDHSASLSKV</sequence>
<dbReference type="PROSITE" id="PS50054">
    <property type="entry name" value="TYR_PHOSPHATASE_DUAL"/>
    <property type="match status" value="1"/>
</dbReference>
<dbReference type="FunFam" id="3.40.250.10:FF:000054">
    <property type="entry name" value="Dual specificity phosphatase 9"/>
    <property type="match status" value="1"/>
</dbReference>
<dbReference type="SMART" id="SM00450">
    <property type="entry name" value="RHOD"/>
    <property type="match status" value="1"/>
</dbReference>
<dbReference type="GO" id="GO:0008330">
    <property type="term" value="F:protein tyrosine/threonine phosphatase activity"/>
    <property type="evidence" value="ECO:0007669"/>
    <property type="project" value="TreeGrafter"/>
</dbReference>
<dbReference type="SUPFAM" id="SSF52821">
    <property type="entry name" value="Rhodanese/Cell cycle control phosphatase"/>
    <property type="match status" value="1"/>
</dbReference>
<organism evidence="8 9">
    <name type="scientific">Operophtera brumata</name>
    <name type="common">Winter moth</name>
    <name type="synonym">Phalaena brumata</name>
    <dbReference type="NCBI Taxonomy" id="104452"/>
    <lineage>
        <taxon>Eukaryota</taxon>
        <taxon>Metazoa</taxon>
        <taxon>Ecdysozoa</taxon>
        <taxon>Arthropoda</taxon>
        <taxon>Hexapoda</taxon>
        <taxon>Insecta</taxon>
        <taxon>Pterygota</taxon>
        <taxon>Neoptera</taxon>
        <taxon>Endopterygota</taxon>
        <taxon>Lepidoptera</taxon>
        <taxon>Glossata</taxon>
        <taxon>Ditrysia</taxon>
        <taxon>Geometroidea</taxon>
        <taxon>Geometridae</taxon>
        <taxon>Larentiinae</taxon>
        <taxon>Operophtera</taxon>
    </lineage>
</organism>
<evidence type="ECO:0000259" key="5">
    <source>
        <dbReference type="PROSITE" id="PS50054"/>
    </source>
</evidence>
<feature type="domain" description="Tyrosine specific protein phosphatases" evidence="6">
    <location>
        <begin position="253"/>
        <end position="291"/>
    </location>
</feature>
<evidence type="ECO:0000256" key="2">
    <source>
        <dbReference type="ARBA" id="ARBA00013064"/>
    </source>
</evidence>
<dbReference type="PANTHER" id="PTHR10159">
    <property type="entry name" value="DUAL SPECIFICITY PROTEIN PHOSPHATASE"/>
    <property type="match status" value="1"/>
</dbReference>
<reference evidence="8 9" key="1">
    <citation type="journal article" date="2015" name="Genome Biol. Evol.">
        <title>The genome of winter moth (Operophtera brumata) provides a genomic perspective on sexual dimorphism and phenology.</title>
        <authorList>
            <person name="Derks M.F."/>
            <person name="Smit S."/>
            <person name="Salis L."/>
            <person name="Schijlen E."/>
            <person name="Bossers A."/>
            <person name="Mateman C."/>
            <person name="Pijl A.S."/>
            <person name="de Ridder D."/>
            <person name="Groenen M.A."/>
            <person name="Visser M.E."/>
            <person name="Megens H.J."/>
        </authorList>
    </citation>
    <scope>NUCLEOTIDE SEQUENCE [LARGE SCALE GENOMIC DNA]</scope>
    <source>
        <strain evidence="8">WM2013NL</strain>
        <tissue evidence="8">Head and thorax</tissue>
    </source>
</reference>
<dbReference type="PANTHER" id="PTHR10159:SF519">
    <property type="entry name" value="DUAL SPECIFICITY PROTEIN PHOSPHATASE MPK3"/>
    <property type="match status" value="1"/>
</dbReference>
<feature type="domain" description="Tyrosine-protein phosphatase" evidence="5">
    <location>
        <begin position="185"/>
        <end position="313"/>
    </location>
</feature>
<accession>A0A0L7LQ89</accession>
<dbReference type="AlphaFoldDB" id="A0A0L7LQ89"/>
<evidence type="ECO:0000313" key="9">
    <source>
        <dbReference type="Proteomes" id="UP000037510"/>
    </source>
</evidence>
<comment type="caution">
    <text evidence="8">The sequence shown here is derived from an EMBL/GenBank/DDBJ whole genome shotgun (WGS) entry which is preliminary data.</text>
</comment>
<keyword evidence="9" id="KW-1185">Reference proteome</keyword>
<dbReference type="GO" id="GO:0033550">
    <property type="term" value="F:MAP kinase tyrosine phosphatase activity"/>
    <property type="evidence" value="ECO:0007669"/>
    <property type="project" value="TreeGrafter"/>
</dbReference>
<evidence type="ECO:0000256" key="4">
    <source>
        <dbReference type="ARBA" id="ARBA00022912"/>
    </source>
</evidence>
<evidence type="ECO:0000313" key="8">
    <source>
        <dbReference type="EMBL" id="KOB77366.1"/>
    </source>
</evidence>
<dbReference type="SUPFAM" id="SSF52799">
    <property type="entry name" value="(Phosphotyrosine protein) phosphatases II"/>
    <property type="match status" value="1"/>
</dbReference>
<dbReference type="InterPro" id="IPR000340">
    <property type="entry name" value="Dual-sp_phosphatase_cat-dom"/>
</dbReference>
<evidence type="ECO:0000259" key="6">
    <source>
        <dbReference type="PROSITE" id="PS50056"/>
    </source>
</evidence>
<dbReference type="PROSITE" id="PS50206">
    <property type="entry name" value="RHODANESE_3"/>
    <property type="match status" value="1"/>
</dbReference>
<dbReference type="GO" id="GO:0043409">
    <property type="term" value="P:negative regulation of MAPK cascade"/>
    <property type="evidence" value="ECO:0007669"/>
    <property type="project" value="TreeGrafter"/>
</dbReference>
<dbReference type="EC" id="3.1.3.48" evidence="2"/>
<dbReference type="Gene3D" id="3.40.250.10">
    <property type="entry name" value="Rhodanese-like domain"/>
    <property type="match status" value="1"/>
</dbReference>
<feature type="domain" description="Rhodanese" evidence="7">
    <location>
        <begin position="24"/>
        <end position="137"/>
    </location>
</feature>
<evidence type="ECO:0000256" key="1">
    <source>
        <dbReference type="ARBA" id="ARBA00008601"/>
    </source>
</evidence>
<dbReference type="Gene3D" id="3.90.190.10">
    <property type="entry name" value="Protein tyrosine phosphatase superfamily"/>
    <property type="match status" value="1"/>
</dbReference>
<dbReference type="InterPro" id="IPR001763">
    <property type="entry name" value="Rhodanese-like_dom"/>
</dbReference>
<gene>
    <name evidence="8" type="ORF">OBRU01_04246</name>
</gene>
<dbReference type="Pfam" id="PF00581">
    <property type="entry name" value="Rhodanese"/>
    <property type="match status" value="1"/>
</dbReference>
<proteinExistence type="inferred from homology"/>
<protein>
    <recommendedName>
        <fullName evidence="2">protein-tyrosine-phosphatase</fullName>
        <ecNumber evidence="2">3.1.3.48</ecNumber>
    </recommendedName>
</protein>
<dbReference type="EMBL" id="JTDY01000398">
    <property type="protein sequence ID" value="KOB77366.1"/>
    <property type="molecule type" value="Genomic_DNA"/>
</dbReference>
<dbReference type="SMART" id="SM00195">
    <property type="entry name" value="DSPc"/>
    <property type="match status" value="1"/>
</dbReference>
<dbReference type="CDD" id="cd01446">
    <property type="entry name" value="DSP_MapKP"/>
    <property type="match status" value="1"/>
</dbReference>
<dbReference type="GO" id="GO:0017017">
    <property type="term" value="F:MAP kinase tyrosine/serine/threonine phosphatase activity"/>
    <property type="evidence" value="ECO:0007669"/>
    <property type="project" value="TreeGrafter"/>
</dbReference>
<keyword evidence="4" id="KW-0904">Protein phosphatase</keyword>
<dbReference type="InterPro" id="IPR020422">
    <property type="entry name" value="TYR_PHOSPHATASE_DUAL_dom"/>
</dbReference>
<keyword evidence="3" id="KW-0378">Hydrolase</keyword>